<evidence type="ECO:0000313" key="6">
    <source>
        <dbReference type="Proteomes" id="UP000007058"/>
    </source>
</evidence>
<evidence type="ECO:0000259" key="4">
    <source>
        <dbReference type="SMART" id="SM00912"/>
    </source>
</evidence>
<feature type="domain" description="Filamentous haemagglutinin FhaB/tRNA nuclease CdiA-like TPS" evidence="4">
    <location>
        <begin position="35"/>
        <end position="148"/>
    </location>
</feature>
<evidence type="ECO:0000256" key="3">
    <source>
        <dbReference type="ARBA" id="ARBA00022729"/>
    </source>
</evidence>
<reference evidence="5 6" key="1">
    <citation type="journal article" date="2005" name="DNA Res.">
        <title>Complete genome sequence of the facultative anaerobic magnetotactic bacterium Magnetospirillum sp. strain AMB-1.</title>
        <authorList>
            <person name="Matsunaga T."/>
            <person name="Okamura Y."/>
            <person name="Fukuda Y."/>
            <person name="Wahyudi A.T."/>
            <person name="Murase Y."/>
            <person name="Takeyama H."/>
        </authorList>
    </citation>
    <scope>NUCLEOTIDE SEQUENCE [LARGE SCALE GENOMIC DNA]</scope>
    <source>
        <strain evidence="6">ATCC 700264 / AMB-1</strain>
    </source>
</reference>
<evidence type="ECO:0000313" key="5">
    <source>
        <dbReference type="EMBL" id="BAE52577.1"/>
    </source>
</evidence>
<keyword evidence="2" id="KW-0964">Secreted</keyword>
<protein>
    <submittedName>
        <fullName evidence="5">Large exoprotein involved in heme utilization or adhesion</fullName>
    </submittedName>
</protein>
<dbReference type="InterPro" id="IPR050909">
    <property type="entry name" value="Bact_Autotransporter_VF"/>
</dbReference>
<dbReference type="InterPro" id="IPR011050">
    <property type="entry name" value="Pectin_lyase_fold/virulence"/>
</dbReference>
<dbReference type="Proteomes" id="UP000007058">
    <property type="component" value="Chromosome"/>
</dbReference>
<dbReference type="AlphaFoldDB" id="Q2W0P8"/>
<comment type="subcellular location">
    <subcellularLocation>
        <location evidence="1">Secreted</location>
    </subcellularLocation>
</comment>
<dbReference type="SUPFAM" id="SSF51126">
    <property type="entry name" value="Pectin lyase-like"/>
    <property type="match status" value="1"/>
</dbReference>
<keyword evidence="3" id="KW-0732">Signal</keyword>
<dbReference type="PANTHER" id="PTHR12338">
    <property type="entry name" value="AUTOTRANSPORTER"/>
    <property type="match status" value="1"/>
</dbReference>
<dbReference type="NCBIfam" id="TIGR01901">
    <property type="entry name" value="adhes_NPXG"/>
    <property type="match status" value="1"/>
</dbReference>
<dbReference type="InterPro" id="IPR008638">
    <property type="entry name" value="FhaB/CdiA-like_TPS"/>
</dbReference>
<dbReference type="KEGG" id="mag:amb3773"/>
<name>Q2W0P8_PARM1</name>
<dbReference type="RefSeq" id="WP_011386127.1">
    <property type="nucleotide sequence ID" value="NC_007626.1"/>
</dbReference>
<keyword evidence="6" id="KW-1185">Reference proteome</keyword>
<accession>Q2W0P8</accession>
<dbReference type="STRING" id="342108.amb3773"/>
<evidence type="ECO:0000256" key="2">
    <source>
        <dbReference type="ARBA" id="ARBA00022525"/>
    </source>
</evidence>
<dbReference type="GO" id="GO:0005576">
    <property type="term" value="C:extracellular region"/>
    <property type="evidence" value="ECO:0007669"/>
    <property type="project" value="UniProtKB-SubCell"/>
</dbReference>
<dbReference type="SMART" id="SM00912">
    <property type="entry name" value="Haemagg_act"/>
    <property type="match status" value="1"/>
</dbReference>
<dbReference type="PANTHER" id="PTHR12338:SF8">
    <property type="entry name" value="HEME_HEMOPEXIN-BINDING PROTEIN"/>
    <property type="match status" value="1"/>
</dbReference>
<sequence>MSTNLAQRSVIRQWLRSTTALVGCLPMLGLTISLAHANPQGGAVTQGSATISQPDPKTVQINQSSDRAIIDWKSFSIAAGETTRFIQPSSSSMTLNRVTGDQVSQILGNLQANGRVVLVNPNGIVFGAGSKIDVAALIASTANIKNENFMAGNLRFDIPGKANAQIINEGTITAADGGLVAIVSPYLRNSGIISARLGKVALAAANGVTLDLYGDNLILFQASDKIASQIVGADGQPVASLIENSGKIYADGGRVLMSASAAKGVVDNAINTTGLVSARTVERQGGEIILKGGDNTTQVTGRLDVSGLDAAQVGGRAEITGNQLKIGDSAVVDASGGAGGGRILVGGDYLGGEADPWIMSQFGIEREQTAIPNAMTTTVAQGALLKADATADGKGGKVVVWADGHTSFTGAISARGAGSGLGGFAEVSGKRTLAYTGRADLGSLSGRFGTLLLDPANIDIFGTAGGGGASTNIDVNDGTSGVSEALLEAASSNILLYAGTRISVQSNHTFGGGEITLPQNISITMKTRNSSGSGDADGLISLYDPGTAAPGDETYVGLRTQGTGSINIYAGRDAGSDFGNKISTVNLHNLTTELGNINIYNDEFMNFYGTSIRTYGGAIVINSSNKIIPRENMSIRTASASGSTNGDVTITSPSVSNSFSKTITVYRTGNATVSVPNSPSFSINGSGTTTATTNTSAGSLQAAIDKSNRISQDRSEKDRSEGIWAYVVSQGIQDQFMQYASSDKGGYKQSIEKLEVYKNYKNADFVKLSDAVDNGVITADKKDPLWRSLYVGGKPTEAQNKVLFEKYSNENFVGIFNLLRSGSLSQTDQVWNQIPYNARVVAAKLLSTLEASQSGNAISANDAMFLAIAREIEMGATSLSKLKKVYDSYRAAPEPPPGPDQSVGEIAEKTTASVEFSGESKMTFALSGSSLVEYKLQTLAQEKAEGILSNVKSELESKFGGAFYGNPIANYYSSQVDLVQKVFSSQVKKINEPAMINAMQLIDAASGHSEDYGFGAEPRYNLLKDVKFVTSKETGFNVNTAYGAKEAFTSVLSIIDSGKNAVSTASEVKEILKTTSDIAKTFKEGYDAIFSDSGAIQNAINSDNALNAARYWSNVKTPGDLGAVYTMSTAGLVEHYTDTAKQEKILALTNLYTSLKSGEKVVAGGDKLVKAFEKLAETVTGMAAAADMRKRDIVNLDMKVSGAEKVAEQLFYQQAYLQNKAEKGESISSDMLVMVPVKKIREVGYWPFNRNQEYYDIGAYKQIRDVPEYSSYLR</sequence>
<gene>
    <name evidence="5" type="ordered locus">amb3773</name>
</gene>
<dbReference type="Pfam" id="PF05860">
    <property type="entry name" value="TPS"/>
    <property type="match status" value="1"/>
</dbReference>
<dbReference type="Gene3D" id="2.160.20.10">
    <property type="entry name" value="Single-stranded right-handed beta-helix, Pectin lyase-like"/>
    <property type="match status" value="1"/>
</dbReference>
<proteinExistence type="predicted"/>
<dbReference type="EMBL" id="AP007255">
    <property type="protein sequence ID" value="BAE52577.1"/>
    <property type="molecule type" value="Genomic_DNA"/>
</dbReference>
<dbReference type="OrthoDB" id="1776524at2"/>
<organism evidence="5 6">
    <name type="scientific">Paramagnetospirillum magneticum (strain ATCC 700264 / AMB-1)</name>
    <name type="common">Magnetospirillum magneticum</name>
    <dbReference type="NCBI Taxonomy" id="342108"/>
    <lineage>
        <taxon>Bacteria</taxon>
        <taxon>Pseudomonadati</taxon>
        <taxon>Pseudomonadota</taxon>
        <taxon>Alphaproteobacteria</taxon>
        <taxon>Rhodospirillales</taxon>
        <taxon>Magnetospirillaceae</taxon>
        <taxon>Paramagnetospirillum</taxon>
    </lineage>
</organism>
<dbReference type="InterPro" id="IPR012334">
    <property type="entry name" value="Pectin_lyas_fold"/>
</dbReference>
<evidence type="ECO:0000256" key="1">
    <source>
        <dbReference type="ARBA" id="ARBA00004613"/>
    </source>
</evidence>
<dbReference type="HOGENOM" id="CLU_263658_0_0_5"/>